<dbReference type="EMBL" id="JAAFZH010000004">
    <property type="protein sequence ID" value="NDU95508.1"/>
    <property type="molecule type" value="Genomic_DNA"/>
</dbReference>
<dbReference type="SUPFAM" id="SSF110296">
    <property type="entry name" value="Oligoxyloglucan reducing end-specific cellobiohydrolase"/>
    <property type="match status" value="1"/>
</dbReference>
<dbReference type="Gene3D" id="2.130.10.10">
    <property type="entry name" value="YVTN repeat-like/Quinoprotein amine dehydrogenase"/>
    <property type="match status" value="1"/>
</dbReference>
<dbReference type="InterPro" id="IPR015943">
    <property type="entry name" value="WD40/YVTN_repeat-like_dom_sf"/>
</dbReference>
<accession>A0A6L9LAP6</accession>
<dbReference type="CDD" id="cd15482">
    <property type="entry name" value="Sialidase_non-viral"/>
    <property type="match status" value="1"/>
</dbReference>
<dbReference type="AlphaFoldDB" id="A0A6L9LAP6"/>
<dbReference type="InterPro" id="IPR002860">
    <property type="entry name" value="BNR_rpt"/>
</dbReference>
<name>A0A6L9LAP6_9BACT</name>
<proteinExistence type="predicted"/>
<dbReference type="Pfam" id="PF02012">
    <property type="entry name" value="BNR"/>
    <property type="match status" value="1"/>
</dbReference>
<dbReference type="RefSeq" id="WP_163947666.1">
    <property type="nucleotide sequence ID" value="NZ_JAAFZH010000004.1"/>
</dbReference>
<protein>
    <submittedName>
        <fullName evidence="1">Exo-alpha-sialidase</fullName>
    </submittedName>
</protein>
<keyword evidence="2" id="KW-1185">Reference proteome</keyword>
<evidence type="ECO:0000313" key="1">
    <source>
        <dbReference type="EMBL" id="NDU95508.1"/>
    </source>
</evidence>
<organism evidence="1 2">
    <name type="scientific">Spirosoma terrae</name>
    <dbReference type="NCBI Taxonomy" id="1968276"/>
    <lineage>
        <taxon>Bacteria</taxon>
        <taxon>Pseudomonadati</taxon>
        <taxon>Bacteroidota</taxon>
        <taxon>Cytophagia</taxon>
        <taxon>Cytophagales</taxon>
        <taxon>Cytophagaceae</taxon>
        <taxon>Spirosoma</taxon>
    </lineage>
</organism>
<reference evidence="1 2" key="1">
    <citation type="submission" date="2020-02" db="EMBL/GenBank/DDBJ databases">
        <title>Draft genome sequence of two Spirosoma agri KCTC 52727 and Spirosoma terrae KCTC 52035.</title>
        <authorList>
            <person name="Rojas J."/>
            <person name="Ambika Manirajan B."/>
            <person name="Suarez C."/>
            <person name="Ratering S."/>
            <person name="Schnell S."/>
        </authorList>
    </citation>
    <scope>NUCLEOTIDE SEQUENCE [LARGE SCALE GENOMIC DNA]</scope>
    <source>
        <strain evidence="1 2">KCTC 52035</strain>
    </source>
</reference>
<evidence type="ECO:0000313" key="2">
    <source>
        <dbReference type="Proteomes" id="UP000474175"/>
    </source>
</evidence>
<sequence length="426" mass="49050">MDITSTKRYFFSEPKLPSLSQLLHFGIAVYQADKWRELSSYIRWETKHRLGLFPRNNYITFSADKPFSIDDLFVRDNLLSSRLRIRPVNELWRMVLSGTSKRAWATSFADDVALHVSHDGGQSFRECFRFNQPIQSLYVTEKQHLYACCSGILFRSIDYGYSFQNVLTLTSSNSYFLYNNGLTELPDETLVLGEYGVVRQRNSWQNVAYIYYSTDQGKTWVKSDFLVRDGVNKHVHLVKYSPNLKALLLTDGDNKKQAWINRSLAKLDRAADCQGQGWTRLNRSHYQMGGYLSMAELSETTFLGSDYLGGTNFMVSTKDGLNFSRKIIPDPYRRSPIMNMVTRKTKNGQDELWAVLHNSISSFTRSLVMVSTDSGKTWRRVIDYDGTLHEIKLVSSSTHPVEQLYLAVITKQEDKFTQAVFCLSDD</sequence>
<comment type="caution">
    <text evidence="1">The sequence shown here is derived from an EMBL/GenBank/DDBJ whole genome shotgun (WGS) entry which is preliminary data.</text>
</comment>
<dbReference type="Proteomes" id="UP000474175">
    <property type="component" value="Unassembled WGS sequence"/>
</dbReference>
<gene>
    <name evidence="1" type="ORF">GK108_11540</name>
</gene>